<feature type="compositionally biased region" description="Basic and acidic residues" evidence="9">
    <location>
        <begin position="16"/>
        <end position="25"/>
    </location>
</feature>
<dbReference type="SUPFAM" id="SSF47384">
    <property type="entry name" value="Homodimeric domain of signal transducing histidine kinase"/>
    <property type="match status" value="1"/>
</dbReference>
<evidence type="ECO:0000256" key="7">
    <source>
        <dbReference type="ARBA" id="ARBA00022840"/>
    </source>
</evidence>
<keyword evidence="5" id="KW-0547">Nucleotide-binding</keyword>
<dbReference type="PROSITE" id="PS50109">
    <property type="entry name" value="HIS_KIN"/>
    <property type="match status" value="1"/>
</dbReference>
<dbReference type="PANTHER" id="PTHR43065">
    <property type="entry name" value="SENSOR HISTIDINE KINASE"/>
    <property type="match status" value="1"/>
</dbReference>
<dbReference type="InterPro" id="IPR003661">
    <property type="entry name" value="HisK_dim/P_dom"/>
</dbReference>
<proteinExistence type="predicted"/>
<dbReference type="Pfam" id="PF02518">
    <property type="entry name" value="HATPase_c"/>
    <property type="match status" value="1"/>
</dbReference>
<name>A0ABT3HBA3_9HYPH</name>
<keyword evidence="3" id="KW-0597">Phosphoprotein</keyword>
<sequence>MFEVGIPGERPPAVVDSDRQTTHAEHPVRLKKLSERLLPAKMRQRLMLTSFAMVALPILLLGIILQHEGREALLNEKQDKLFTLARVLDSELGPGFDALLADLPSGWQNRQAAIAHLNAKLAPITDKIAASDPGVGCGYYSRRLDAIITYGPSKDYGGTVGRTISADHPGRDVMAVGKPSVETGPLVRGSIMNAMLPIIRDGEVIGYSWANEFTDAIERQEQTVDRTVFAITLGGILLAGLVIHSMSKRLSREVDVVVGGLAGLKNDLRKPIRPLRGELGEIVDAVNIMARALLDARTLTENILTSIADGVVAVDLEGRITAFNPAAEVMYGVPADEVMGRSYRQLFADHMHVASALLDTLDTGHTHIGVALELPRTDAVWRLTATSSVLHDGEDRRIGAVVVLKDVSERDRLMVQVMRADRLAALGELTASIAHEIRNPLTSIRGFIQYLGDGGEPEEWSRYSKIIIQEVDVLNETISKLLAFGRLRPPQMTSVDVAELINDVSFLANGPASVQIDLQIDEDLPKIDADAEALKQALLNLLINALQAIADDGTVVVTARRHGDDAIRIEVRDDGVGVAPNHLNKVFDPFFSTKPSGTGLGLAMVHRIIDAHHGVISFDSRVDFGTVVTIELPIVAPLPEETA</sequence>
<dbReference type="InterPro" id="IPR036097">
    <property type="entry name" value="HisK_dim/P_sf"/>
</dbReference>
<dbReference type="Pfam" id="PF00989">
    <property type="entry name" value="PAS"/>
    <property type="match status" value="1"/>
</dbReference>
<evidence type="ECO:0000313" key="13">
    <source>
        <dbReference type="EMBL" id="MCW2307672.1"/>
    </source>
</evidence>
<feature type="transmembrane region" description="Helical" evidence="10">
    <location>
        <begin position="46"/>
        <end position="65"/>
    </location>
</feature>
<keyword evidence="8" id="KW-0902">Two-component regulatory system</keyword>
<reference evidence="14" key="1">
    <citation type="submission" date="2023-07" db="EMBL/GenBank/DDBJ databases">
        <title>Genome sequencing of Purple Non-Sulfur Bacteria from various extreme environments.</title>
        <authorList>
            <person name="Mayer M."/>
        </authorList>
    </citation>
    <scope>NUCLEOTIDE SEQUENCE [LARGE SCALE GENOMIC DNA]</scope>
    <source>
        <strain evidence="14">DSM 17935</strain>
    </source>
</reference>
<dbReference type="Proteomes" id="UP001209755">
    <property type="component" value="Unassembled WGS sequence"/>
</dbReference>
<evidence type="ECO:0000256" key="9">
    <source>
        <dbReference type="SAM" id="MobiDB-lite"/>
    </source>
</evidence>
<keyword evidence="14" id="KW-1185">Reference proteome</keyword>
<evidence type="ECO:0000256" key="2">
    <source>
        <dbReference type="ARBA" id="ARBA00012438"/>
    </source>
</evidence>
<dbReference type="EMBL" id="JAOQNS010000005">
    <property type="protein sequence ID" value="MCW2307672.1"/>
    <property type="molecule type" value="Genomic_DNA"/>
</dbReference>
<protein>
    <recommendedName>
        <fullName evidence="2">histidine kinase</fullName>
        <ecNumber evidence="2">2.7.13.3</ecNumber>
    </recommendedName>
</protein>
<dbReference type="Gene3D" id="3.30.450.20">
    <property type="entry name" value="PAS domain"/>
    <property type="match status" value="1"/>
</dbReference>
<evidence type="ECO:0000256" key="1">
    <source>
        <dbReference type="ARBA" id="ARBA00000085"/>
    </source>
</evidence>
<evidence type="ECO:0000256" key="10">
    <source>
        <dbReference type="SAM" id="Phobius"/>
    </source>
</evidence>
<evidence type="ECO:0000256" key="8">
    <source>
        <dbReference type="ARBA" id="ARBA00023012"/>
    </source>
</evidence>
<dbReference type="InterPro" id="IPR004358">
    <property type="entry name" value="Sig_transdc_His_kin-like_C"/>
</dbReference>
<dbReference type="Gene3D" id="1.10.287.130">
    <property type="match status" value="1"/>
</dbReference>
<keyword evidence="10" id="KW-0472">Membrane</keyword>
<dbReference type="InterPro" id="IPR000014">
    <property type="entry name" value="PAS"/>
</dbReference>
<dbReference type="InterPro" id="IPR036890">
    <property type="entry name" value="HATPase_C_sf"/>
</dbReference>
<dbReference type="EC" id="2.7.13.3" evidence="2"/>
<dbReference type="InterPro" id="IPR003594">
    <property type="entry name" value="HATPase_dom"/>
</dbReference>
<keyword evidence="7" id="KW-0067">ATP-binding</keyword>
<keyword evidence="4 13" id="KW-0808">Transferase</keyword>
<dbReference type="SUPFAM" id="SSF55874">
    <property type="entry name" value="ATPase domain of HSP90 chaperone/DNA topoisomerase II/histidine kinase"/>
    <property type="match status" value="1"/>
</dbReference>
<dbReference type="Gene3D" id="3.30.565.10">
    <property type="entry name" value="Histidine kinase-like ATPase, C-terminal domain"/>
    <property type="match status" value="1"/>
</dbReference>
<dbReference type="InterPro" id="IPR013767">
    <property type="entry name" value="PAS_fold"/>
</dbReference>
<keyword evidence="6 13" id="KW-0418">Kinase</keyword>
<dbReference type="GO" id="GO:0004673">
    <property type="term" value="F:protein histidine kinase activity"/>
    <property type="evidence" value="ECO:0007669"/>
    <property type="project" value="UniProtKB-EC"/>
</dbReference>
<dbReference type="PROSITE" id="PS50112">
    <property type="entry name" value="PAS"/>
    <property type="match status" value="1"/>
</dbReference>
<comment type="caution">
    <text evidence="13">The sequence shown here is derived from an EMBL/GenBank/DDBJ whole genome shotgun (WGS) entry which is preliminary data.</text>
</comment>
<comment type="catalytic activity">
    <reaction evidence="1">
        <text>ATP + protein L-histidine = ADP + protein N-phospho-L-histidine.</text>
        <dbReference type="EC" id="2.7.13.3"/>
    </reaction>
</comment>
<dbReference type="Pfam" id="PF00512">
    <property type="entry name" value="HisKA"/>
    <property type="match status" value="1"/>
</dbReference>
<evidence type="ECO:0000256" key="6">
    <source>
        <dbReference type="ARBA" id="ARBA00022777"/>
    </source>
</evidence>
<feature type="domain" description="Histidine kinase" evidence="11">
    <location>
        <begin position="432"/>
        <end position="636"/>
    </location>
</feature>
<dbReference type="SMART" id="SM00388">
    <property type="entry name" value="HisKA"/>
    <property type="match status" value="1"/>
</dbReference>
<dbReference type="CDD" id="cd00130">
    <property type="entry name" value="PAS"/>
    <property type="match status" value="1"/>
</dbReference>
<evidence type="ECO:0000313" key="14">
    <source>
        <dbReference type="Proteomes" id="UP001209755"/>
    </source>
</evidence>
<dbReference type="NCBIfam" id="NF008468">
    <property type="entry name" value="PRK11360.1"/>
    <property type="match status" value="1"/>
</dbReference>
<gene>
    <name evidence="13" type="ORF">M2319_002009</name>
</gene>
<dbReference type="InterPro" id="IPR035965">
    <property type="entry name" value="PAS-like_dom_sf"/>
</dbReference>
<dbReference type="SUPFAM" id="SSF55785">
    <property type="entry name" value="PYP-like sensor domain (PAS domain)"/>
    <property type="match status" value="1"/>
</dbReference>
<keyword evidence="10" id="KW-0812">Transmembrane</keyword>
<keyword evidence="10" id="KW-1133">Transmembrane helix</keyword>
<evidence type="ECO:0000256" key="4">
    <source>
        <dbReference type="ARBA" id="ARBA00022679"/>
    </source>
</evidence>
<dbReference type="PANTHER" id="PTHR43065:SF10">
    <property type="entry name" value="PEROXIDE STRESS-ACTIVATED HISTIDINE KINASE MAK3"/>
    <property type="match status" value="1"/>
</dbReference>
<feature type="region of interest" description="Disordered" evidence="9">
    <location>
        <begin position="1"/>
        <end position="25"/>
    </location>
</feature>
<dbReference type="CDD" id="cd00082">
    <property type="entry name" value="HisKA"/>
    <property type="match status" value="1"/>
</dbReference>
<dbReference type="NCBIfam" id="TIGR00229">
    <property type="entry name" value="sensory_box"/>
    <property type="match status" value="1"/>
</dbReference>
<dbReference type="PRINTS" id="PR00344">
    <property type="entry name" value="BCTRLSENSOR"/>
</dbReference>
<dbReference type="SMART" id="SM00091">
    <property type="entry name" value="PAS"/>
    <property type="match status" value="1"/>
</dbReference>
<dbReference type="RefSeq" id="WP_264601316.1">
    <property type="nucleotide sequence ID" value="NZ_JAOQNS010000005.1"/>
</dbReference>
<accession>A0ABT3HBA3</accession>
<evidence type="ECO:0000256" key="3">
    <source>
        <dbReference type="ARBA" id="ARBA00022553"/>
    </source>
</evidence>
<dbReference type="InterPro" id="IPR005467">
    <property type="entry name" value="His_kinase_dom"/>
</dbReference>
<dbReference type="SMART" id="SM00387">
    <property type="entry name" value="HATPase_c"/>
    <property type="match status" value="1"/>
</dbReference>
<feature type="domain" description="PAS" evidence="12">
    <location>
        <begin position="296"/>
        <end position="352"/>
    </location>
</feature>
<evidence type="ECO:0000256" key="5">
    <source>
        <dbReference type="ARBA" id="ARBA00022741"/>
    </source>
</evidence>
<evidence type="ECO:0000259" key="12">
    <source>
        <dbReference type="PROSITE" id="PS50112"/>
    </source>
</evidence>
<evidence type="ECO:0000259" key="11">
    <source>
        <dbReference type="PROSITE" id="PS50109"/>
    </source>
</evidence>
<organism evidence="13 14">
    <name type="scientific">Rhodobium gokarnense</name>
    <dbReference type="NCBI Taxonomy" id="364296"/>
    <lineage>
        <taxon>Bacteria</taxon>
        <taxon>Pseudomonadati</taxon>
        <taxon>Pseudomonadota</taxon>
        <taxon>Alphaproteobacteria</taxon>
        <taxon>Hyphomicrobiales</taxon>
        <taxon>Rhodobiaceae</taxon>
        <taxon>Rhodobium</taxon>
    </lineage>
</organism>